<reference evidence="1" key="1">
    <citation type="submission" date="2014-09" db="EMBL/GenBank/DDBJ databases">
        <authorList>
            <person name="Magalhaes I.L.F."/>
            <person name="Oliveira U."/>
            <person name="Santos F.R."/>
            <person name="Vidigal T.H.D.A."/>
            <person name="Brescovit A.D."/>
            <person name="Santos A.J."/>
        </authorList>
    </citation>
    <scope>NUCLEOTIDE SEQUENCE</scope>
    <source>
        <tissue evidence="1">Shoot tissue taken approximately 20 cm above the soil surface</tissue>
    </source>
</reference>
<reference evidence="1" key="2">
    <citation type="journal article" date="2015" name="Data Brief">
        <title>Shoot transcriptome of the giant reed, Arundo donax.</title>
        <authorList>
            <person name="Barrero R.A."/>
            <person name="Guerrero F.D."/>
            <person name="Moolhuijzen P."/>
            <person name="Goolsby J.A."/>
            <person name="Tidwell J."/>
            <person name="Bellgard S.E."/>
            <person name="Bellgard M.I."/>
        </authorList>
    </citation>
    <scope>NUCLEOTIDE SEQUENCE</scope>
    <source>
        <tissue evidence="1">Shoot tissue taken approximately 20 cm above the soil surface</tissue>
    </source>
</reference>
<evidence type="ECO:0000313" key="1">
    <source>
        <dbReference type="EMBL" id="JAE27919.1"/>
    </source>
</evidence>
<proteinExistence type="predicted"/>
<protein>
    <submittedName>
        <fullName evidence="1">Uncharacterized protein</fullName>
    </submittedName>
</protein>
<name>A0A0A9GWJ4_ARUDO</name>
<dbReference type="EMBL" id="GBRH01169977">
    <property type="protein sequence ID" value="JAE27919.1"/>
    <property type="molecule type" value="Transcribed_RNA"/>
</dbReference>
<accession>A0A0A9GWJ4</accession>
<dbReference type="AlphaFoldDB" id="A0A0A9GWJ4"/>
<organism evidence="1">
    <name type="scientific">Arundo donax</name>
    <name type="common">Giant reed</name>
    <name type="synonym">Donax arundinaceus</name>
    <dbReference type="NCBI Taxonomy" id="35708"/>
    <lineage>
        <taxon>Eukaryota</taxon>
        <taxon>Viridiplantae</taxon>
        <taxon>Streptophyta</taxon>
        <taxon>Embryophyta</taxon>
        <taxon>Tracheophyta</taxon>
        <taxon>Spermatophyta</taxon>
        <taxon>Magnoliopsida</taxon>
        <taxon>Liliopsida</taxon>
        <taxon>Poales</taxon>
        <taxon>Poaceae</taxon>
        <taxon>PACMAD clade</taxon>
        <taxon>Arundinoideae</taxon>
        <taxon>Arundineae</taxon>
        <taxon>Arundo</taxon>
    </lineage>
</organism>
<sequence length="37" mass="4184">MAHTLDIGSTNRYSNILALKRSEWCPLPDILNALDLQ</sequence>